<dbReference type="Proteomes" id="UP001397290">
    <property type="component" value="Unassembled WGS sequence"/>
</dbReference>
<reference evidence="2 3" key="1">
    <citation type="submission" date="2020-02" db="EMBL/GenBank/DDBJ databases">
        <title>Comparative genomics of the hypocrealean fungal genus Beauvera.</title>
        <authorList>
            <person name="Showalter D.N."/>
            <person name="Bushley K.E."/>
            <person name="Rehner S.A."/>
        </authorList>
    </citation>
    <scope>NUCLEOTIDE SEQUENCE [LARGE SCALE GENOMIC DNA]</scope>
    <source>
        <strain evidence="2 3">ARSEF4384</strain>
    </source>
</reference>
<name>A0AAW0RKX3_9HYPO</name>
<dbReference type="EMBL" id="JAAHCF010000622">
    <property type="protein sequence ID" value="KAK8142735.1"/>
    <property type="molecule type" value="Genomic_DNA"/>
</dbReference>
<organism evidence="2 3">
    <name type="scientific">Beauveria asiatica</name>
    <dbReference type="NCBI Taxonomy" id="1069075"/>
    <lineage>
        <taxon>Eukaryota</taxon>
        <taxon>Fungi</taxon>
        <taxon>Dikarya</taxon>
        <taxon>Ascomycota</taxon>
        <taxon>Pezizomycotina</taxon>
        <taxon>Sordariomycetes</taxon>
        <taxon>Hypocreomycetidae</taxon>
        <taxon>Hypocreales</taxon>
        <taxon>Cordycipitaceae</taxon>
        <taxon>Beauveria</taxon>
    </lineage>
</organism>
<sequence>MKFFTFLPVLLTLGVAEDVADVAAVGDVTIFDAANFRGQNRPIPVNGICQDLSPPFSTAGRGIRSIRFDAAQGENCEVYLSYSCRGKYAEVVFESRASTYIQAYSIRCSKN</sequence>
<evidence type="ECO:0000313" key="3">
    <source>
        <dbReference type="Proteomes" id="UP001397290"/>
    </source>
</evidence>
<keyword evidence="1" id="KW-0732">Signal</keyword>
<accession>A0AAW0RKX3</accession>
<keyword evidence="3" id="KW-1185">Reference proteome</keyword>
<comment type="caution">
    <text evidence="2">The sequence shown here is derived from an EMBL/GenBank/DDBJ whole genome shotgun (WGS) entry which is preliminary data.</text>
</comment>
<gene>
    <name evidence="2" type="ORF">G3M48_008338</name>
</gene>
<dbReference type="AlphaFoldDB" id="A0AAW0RKX3"/>
<evidence type="ECO:0000313" key="2">
    <source>
        <dbReference type="EMBL" id="KAK8142735.1"/>
    </source>
</evidence>
<protein>
    <submittedName>
        <fullName evidence="2">Uncharacterized protein</fullName>
    </submittedName>
</protein>
<proteinExistence type="predicted"/>
<evidence type="ECO:0000256" key="1">
    <source>
        <dbReference type="SAM" id="SignalP"/>
    </source>
</evidence>
<feature type="signal peptide" evidence="1">
    <location>
        <begin position="1"/>
        <end position="16"/>
    </location>
</feature>
<feature type="chain" id="PRO_5043676555" evidence="1">
    <location>
        <begin position="17"/>
        <end position="111"/>
    </location>
</feature>